<keyword evidence="1" id="KW-0347">Helicase</keyword>
<dbReference type="Proteomes" id="UP000076858">
    <property type="component" value="Unassembled WGS sequence"/>
</dbReference>
<dbReference type="OrthoDB" id="272985at2759"/>
<comment type="caution">
    <text evidence="1">The sequence shown here is derived from an EMBL/GenBank/DDBJ whole genome shotgun (WGS) entry which is preliminary data.</text>
</comment>
<name>A0A164KKD2_9CRUS</name>
<dbReference type="GO" id="GO:0004386">
    <property type="term" value="F:helicase activity"/>
    <property type="evidence" value="ECO:0007669"/>
    <property type="project" value="UniProtKB-KW"/>
</dbReference>
<dbReference type="PANTHER" id="PTHR10492:SF57">
    <property type="entry name" value="ATP-DEPENDENT DNA HELICASE"/>
    <property type="match status" value="1"/>
</dbReference>
<proteinExistence type="predicted"/>
<keyword evidence="1" id="KW-0067">ATP-binding</keyword>
<sequence length="200" mass="22914">KENDDCGGFGAKNCGKSEKYVESSLEFANWLIELGNSAHSRTAEQSLVYHVFGNPENLLHSETGEQISNRAILCPKNDDCLKINNYIIRQMPGHRRRYASMNSIDSEDPEEIANFPTEFLDTLKAKRGKGFLRFDSLGMFFTFAKVEKIVLNHFLSEKAYTRDSFHQVIHDVACDGLVLPNICCDKHRTEMVPFFMFEYI</sequence>
<evidence type="ECO:0000313" key="1">
    <source>
        <dbReference type="EMBL" id="KZS03341.1"/>
    </source>
</evidence>
<dbReference type="PANTHER" id="PTHR10492">
    <property type="match status" value="1"/>
</dbReference>
<dbReference type="AlphaFoldDB" id="A0A164KKD2"/>
<accession>A0A164KKD2</accession>
<reference evidence="1 2" key="1">
    <citation type="submission" date="2016-03" db="EMBL/GenBank/DDBJ databases">
        <title>EvidentialGene: Evidence-directed Construction of Genes on Genomes.</title>
        <authorList>
            <person name="Gilbert D.G."/>
            <person name="Choi J.-H."/>
            <person name="Mockaitis K."/>
            <person name="Colbourne J."/>
            <person name="Pfrender M."/>
        </authorList>
    </citation>
    <scope>NUCLEOTIDE SEQUENCE [LARGE SCALE GENOMIC DNA]</scope>
    <source>
        <strain evidence="1 2">Xinb3</strain>
        <tissue evidence="1">Complete organism</tissue>
    </source>
</reference>
<dbReference type="EMBL" id="LRGB01003299">
    <property type="protein sequence ID" value="KZS03341.1"/>
    <property type="molecule type" value="Genomic_DNA"/>
</dbReference>
<organism evidence="1 2">
    <name type="scientific">Daphnia magna</name>
    <dbReference type="NCBI Taxonomy" id="35525"/>
    <lineage>
        <taxon>Eukaryota</taxon>
        <taxon>Metazoa</taxon>
        <taxon>Ecdysozoa</taxon>
        <taxon>Arthropoda</taxon>
        <taxon>Crustacea</taxon>
        <taxon>Branchiopoda</taxon>
        <taxon>Diplostraca</taxon>
        <taxon>Cladocera</taxon>
        <taxon>Anomopoda</taxon>
        <taxon>Daphniidae</taxon>
        <taxon>Daphnia</taxon>
    </lineage>
</organism>
<keyword evidence="2" id="KW-1185">Reference proteome</keyword>
<keyword evidence="1" id="KW-0378">Hydrolase</keyword>
<protein>
    <submittedName>
        <fullName evidence="1">ATP-dependent Helicase-like protein</fullName>
    </submittedName>
</protein>
<evidence type="ECO:0000313" key="2">
    <source>
        <dbReference type="Proteomes" id="UP000076858"/>
    </source>
</evidence>
<keyword evidence="1" id="KW-0547">Nucleotide-binding</keyword>
<feature type="non-terminal residue" evidence="1">
    <location>
        <position position="1"/>
    </location>
</feature>
<gene>
    <name evidence="1" type="ORF">APZ42_033957</name>
</gene>